<dbReference type="AlphaFoldDB" id="A0A858RD08"/>
<keyword evidence="3" id="KW-1185">Reference proteome</keyword>
<reference evidence="2 3" key="1">
    <citation type="submission" date="2020-04" db="EMBL/GenBank/DDBJ databases">
        <title>Luteolibacter sp. G-1-1-1 isolated from soil.</title>
        <authorList>
            <person name="Dahal R.H."/>
        </authorList>
    </citation>
    <scope>NUCLEOTIDE SEQUENCE [LARGE SCALE GENOMIC DNA]</scope>
    <source>
        <strain evidence="2 3">G-1-1-1</strain>
    </source>
</reference>
<name>A0A858RD08_9BACT</name>
<evidence type="ECO:0000313" key="2">
    <source>
        <dbReference type="EMBL" id="QJE94926.1"/>
    </source>
</evidence>
<proteinExistence type="predicted"/>
<sequence>MKEANESQATAKPWRVLKAVVLFAALVLLPFGTWILGSGIVMVTPPVYSGGAVLRVDASSPDRPHAIREICEQLRSEEVVRLAADSLSDGSSNSSTDPMARYLLWSSLSVKADAGPNLVKIEARSTEPAKAREIVVAVAEAYEKTTRESTVEGSMPKPLVYVAPLEAEPVPASPETRIMLGIAGVASLCLLLCIPFLRAVEGSMPLRLGWAGLIPSDPEPAPAS</sequence>
<keyword evidence="1" id="KW-1133">Transmembrane helix</keyword>
<evidence type="ECO:0000313" key="3">
    <source>
        <dbReference type="Proteomes" id="UP000501812"/>
    </source>
</evidence>
<dbReference type="RefSeq" id="WP_169453147.1">
    <property type="nucleotide sequence ID" value="NZ_CP051774.1"/>
</dbReference>
<feature type="transmembrane region" description="Helical" evidence="1">
    <location>
        <begin position="20"/>
        <end position="43"/>
    </location>
</feature>
<organism evidence="2 3">
    <name type="scientific">Luteolibacter luteus</name>
    <dbReference type="NCBI Taxonomy" id="2728835"/>
    <lineage>
        <taxon>Bacteria</taxon>
        <taxon>Pseudomonadati</taxon>
        <taxon>Verrucomicrobiota</taxon>
        <taxon>Verrucomicrobiia</taxon>
        <taxon>Verrucomicrobiales</taxon>
        <taxon>Verrucomicrobiaceae</taxon>
        <taxon>Luteolibacter</taxon>
    </lineage>
</organism>
<protein>
    <recommendedName>
        <fullName evidence="4">Polysaccharide chain length determinant N-terminal domain-containing protein</fullName>
    </recommendedName>
</protein>
<dbReference type="KEGG" id="luo:HHL09_03750"/>
<dbReference type="EMBL" id="CP051774">
    <property type="protein sequence ID" value="QJE94926.1"/>
    <property type="molecule type" value="Genomic_DNA"/>
</dbReference>
<gene>
    <name evidence="2" type="ORF">HHL09_03750</name>
</gene>
<evidence type="ECO:0000256" key="1">
    <source>
        <dbReference type="SAM" id="Phobius"/>
    </source>
</evidence>
<accession>A0A858RD08</accession>
<keyword evidence="1" id="KW-0472">Membrane</keyword>
<evidence type="ECO:0008006" key="4">
    <source>
        <dbReference type="Google" id="ProtNLM"/>
    </source>
</evidence>
<keyword evidence="1" id="KW-0812">Transmembrane</keyword>
<dbReference type="Proteomes" id="UP000501812">
    <property type="component" value="Chromosome"/>
</dbReference>
<feature type="transmembrane region" description="Helical" evidence="1">
    <location>
        <begin position="178"/>
        <end position="197"/>
    </location>
</feature>